<name>A0A9R1TE24_9HYME</name>
<keyword evidence="14" id="KW-1185">Reference proteome</keyword>
<feature type="binding site" evidence="13">
    <location>
        <position position="217"/>
    </location>
    <ligand>
        <name>pyruvate</name>
        <dbReference type="ChEBI" id="CHEBI:15361"/>
    </ligand>
</feature>
<evidence type="ECO:0000313" key="15">
    <source>
        <dbReference type="RefSeq" id="XP_011307907.1"/>
    </source>
</evidence>
<dbReference type="EC" id="4.1.3.3" evidence="5"/>
<evidence type="ECO:0000256" key="11">
    <source>
        <dbReference type="PIRNR" id="PIRNR001365"/>
    </source>
</evidence>
<keyword evidence="9" id="KW-0119">Carbohydrate metabolism</keyword>
<evidence type="ECO:0000256" key="10">
    <source>
        <dbReference type="ARBA" id="ARBA00044906"/>
    </source>
</evidence>
<dbReference type="InterPro" id="IPR013785">
    <property type="entry name" value="Aldolase_TIM"/>
</dbReference>
<dbReference type="PANTHER" id="PTHR12128">
    <property type="entry name" value="DIHYDRODIPICOLINATE SYNTHASE"/>
    <property type="match status" value="1"/>
</dbReference>
<dbReference type="InterPro" id="IPR002220">
    <property type="entry name" value="DapA-like"/>
</dbReference>
<keyword evidence="6" id="KW-0963">Cytoplasm</keyword>
<protein>
    <recommendedName>
        <fullName evidence="5">N-acetylneuraminate lyase</fullName>
        <ecNumber evidence="5">4.1.3.3</ecNumber>
    </recommendedName>
</protein>
<evidence type="ECO:0000256" key="1">
    <source>
        <dbReference type="ARBA" id="ARBA00004496"/>
    </source>
</evidence>
<keyword evidence="8" id="KW-0704">Schiff base</keyword>
<evidence type="ECO:0000256" key="5">
    <source>
        <dbReference type="ARBA" id="ARBA00012911"/>
    </source>
</evidence>
<feature type="binding site" evidence="13">
    <location>
        <position position="54"/>
    </location>
    <ligand>
        <name>pyruvate</name>
        <dbReference type="ChEBI" id="CHEBI:15361"/>
    </ligand>
</feature>
<dbReference type="GO" id="GO:0005737">
    <property type="term" value="C:cytoplasm"/>
    <property type="evidence" value="ECO:0007669"/>
    <property type="project" value="UniProtKB-SubCell"/>
</dbReference>
<feature type="active site" description="Proton donor/acceptor" evidence="12">
    <location>
        <position position="145"/>
    </location>
</feature>
<evidence type="ECO:0000256" key="3">
    <source>
        <dbReference type="ARBA" id="ARBA00006324"/>
    </source>
</evidence>
<comment type="pathway">
    <text evidence="2">Amino-sugar metabolism; N-acetylneuraminate degradation.</text>
</comment>
<dbReference type="PRINTS" id="PR00146">
    <property type="entry name" value="DHPICSNTHASE"/>
</dbReference>
<dbReference type="SMART" id="SM01130">
    <property type="entry name" value="DHDPS"/>
    <property type="match status" value="1"/>
</dbReference>
<dbReference type="GO" id="GO:0008747">
    <property type="term" value="F:N-acetylneuraminate lyase activity"/>
    <property type="evidence" value="ECO:0007669"/>
    <property type="project" value="UniProtKB-EC"/>
</dbReference>
<sequence length="310" mass="33919">MTNMSKLSYTFRGLIVPVLAPFTERLTLNLPIIPTYAKYLADNGVNGVLVNGTTGEGMSMSVDERKHVAESWANTVKETNQHLMIQVGGAPLPDVIELAKHAAKNKADSILCLPELYFKPANVNELIDYLKIIGEAAPKTPLLYYHFPVRSNVNLHMGKFLETIRNEIPSFVGIKFTSTNLEEGSQALRADSKRFVVFQGSNEILSAGCAIGMDSCIPSSTNVFPENVQQIVDAGMRGDGLKAREAQEKLNKALSIISKYGNWSAALKCAMSLITPINPGPTRPPNHRLTPEDVNSMSQELQALGYSVKK</sequence>
<dbReference type="PROSITE" id="PS00665">
    <property type="entry name" value="DHDPS_1"/>
    <property type="match status" value="1"/>
</dbReference>
<comment type="catalytic activity">
    <reaction evidence="10">
        <text>aceneuramate = aldehydo-N-acetyl-D-mannosamine + pyruvate</text>
        <dbReference type="Rhea" id="RHEA:23296"/>
        <dbReference type="ChEBI" id="CHEBI:15361"/>
        <dbReference type="ChEBI" id="CHEBI:17122"/>
        <dbReference type="ChEBI" id="CHEBI:173083"/>
        <dbReference type="EC" id="4.1.3.3"/>
    </reaction>
</comment>
<dbReference type="PANTHER" id="PTHR12128:SF21">
    <property type="entry name" value="N-ACETYLNEURAMINATE LYASE"/>
    <property type="match status" value="1"/>
</dbReference>
<dbReference type="PIRSF" id="PIRSF001365">
    <property type="entry name" value="DHDPS"/>
    <property type="match status" value="1"/>
</dbReference>
<evidence type="ECO:0000256" key="4">
    <source>
        <dbReference type="ARBA" id="ARBA00011881"/>
    </source>
</evidence>
<gene>
    <name evidence="15" type="primary">LOC105269408</name>
</gene>
<dbReference type="KEGG" id="fas:105269408"/>
<evidence type="ECO:0000313" key="14">
    <source>
        <dbReference type="Proteomes" id="UP000694866"/>
    </source>
</evidence>
<dbReference type="GeneID" id="105269408"/>
<reference evidence="15" key="1">
    <citation type="submission" date="2025-08" db="UniProtKB">
        <authorList>
            <consortium name="RefSeq"/>
        </authorList>
    </citation>
    <scope>IDENTIFICATION</scope>
    <source>
        <strain evidence="15">USDA-PBARC FA_bdor</strain>
        <tissue evidence="15">Whole organism</tissue>
    </source>
</reference>
<dbReference type="OrthoDB" id="191315at2759"/>
<keyword evidence="7 11" id="KW-0456">Lyase</keyword>
<dbReference type="Gene3D" id="3.20.20.70">
    <property type="entry name" value="Aldolase class I"/>
    <property type="match status" value="1"/>
</dbReference>
<dbReference type="RefSeq" id="XP_011307907.1">
    <property type="nucleotide sequence ID" value="XM_011309605.1"/>
</dbReference>
<evidence type="ECO:0000256" key="2">
    <source>
        <dbReference type="ARBA" id="ARBA00004878"/>
    </source>
</evidence>
<comment type="subcellular location">
    <subcellularLocation>
        <location evidence="1">Cytoplasm</location>
    </subcellularLocation>
</comment>
<proteinExistence type="inferred from homology"/>
<comment type="subunit">
    <text evidence="4">Homotetramer.</text>
</comment>
<dbReference type="InterPro" id="IPR020624">
    <property type="entry name" value="Schiff_base-form_aldolases_CS"/>
</dbReference>
<accession>A0A9R1TE24</accession>
<organism evidence="14 15">
    <name type="scientific">Fopius arisanus</name>
    <dbReference type="NCBI Taxonomy" id="64838"/>
    <lineage>
        <taxon>Eukaryota</taxon>
        <taxon>Metazoa</taxon>
        <taxon>Ecdysozoa</taxon>
        <taxon>Arthropoda</taxon>
        <taxon>Hexapoda</taxon>
        <taxon>Insecta</taxon>
        <taxon>Pterygota</taxon>
        <taxon>Neoptera</taxon>
        <taxon>Endopterygota</taxon>
        <taxon>Hymenoptera</taxon>
        <taxon>Apocrita</taxon>
        <taxon>Ichneumonoidea</taxon>
        <taxon>Braconidae</taxon>
        <taxon>Opiinae</taxon>
        <taxon>Fopius</taxon>
    </lineage>
</organism>
<evidence type="ECO:0000256" key="12">
    <source>
        <dbReference type="PIRSR" id="PIRSR001365-1"/>
    </source>
</evidence>
<comment type="similarity">
    <text evidence="3">Belongs to the DapA family. NanA subfamily.</text>
</comment>
<evidence type="ECO:0000256" key="8">
    <source>
        <dbReference type="ARBA" id="ARBA00023270"/>
    </source>
</evidence>
<dbReference type="AlphaFoldDB" id="A0A9R1TE24"/>
<feature type="active site" description="Schiff-base intermediate with substrate" evidence="12">
    <location>
        <position position="175"/>
    </location>
</feature>
<dbReference type="Proteomes" id="UP000694866">
    <property type="component" value="Unplaced"/>
</dbReference>
<dbReference type="SUPFAM" id="SSF51569">
    <property type="entry name" value="Aldolase"/>
    <property type="match status" value="1"/>
</dbReference>
<evidence type="ECO:0000256" key="6">
    <source>
        <dbReference type="ARBA" id="ARBA00022490"/>
    </source>
</evidence>
<evidence type="ECO:0000256" key="9">
    <source>
        <dbReference type="ARBA" id="ARBA00023277"/>
    </source>
</evidence>
<evidence type="ECO:0000256" key="7">
    <source>
        <dbReference type="ARBA" id="ARBA00023239"/>
    </source>
</evidence>
<evidence type="ECO:0000256" key="13">
    <source>
        <dbReference type="PIRSR" id="PIRSR001365-2"/>
    </source>
</evidence>
<dbReference type="Pfam" id="PF00701">
    <property type="entry name" value="DHDPS"/>
    <property type="match status" value="1"/>
</dbReference>